<dbReference type="Proteomes" id="UP001589776">
    <property type="component" value="Unassembled WGS sequence"/>
</dbReference>
<proteinExistence type="predicted"/>
<dbReference type="EMBL" id="JBHLWN010000021">
    <property type="protein sequence ID" value="MFC0211637.1"/>
    <property type="molecule type" value="Genomic_DNA"/>
</dbReference>
<gene>
    <name evidence="1" type="ORF">ACFFK0_04080</name>
</gene>
<reference evidence="1 2" key="1">
    <citation type="submission" date="2024-09" db="EMBL/GenBank/DDBJ databases">
        <authorList>
            <person name="Sun Q."/>
            <person name="Mori K."/>
        </authorList>
    </citation>
    <scope>NUCLEOTIDE SEQUENCE [LARGE SCALE GENOMIC DNA]</scope>
    <source>
        <strain evidence="1 2">CCM 7759</strain>
    </source>
</reference>
<dbReference type="RefSeq" id="WP_377468622.1">
    <property type="nucleotide sequence ID" value="NZ_JBHLWN010000021.1"/>
</dbReference>
<organism evidence="1 2">
    <name type="scientific">Paenibacillus chartarius</name>
    <dbReference type="NCBI Taxonomy" id="747481"/>
    <lineage>
        <taxon>Bacteria</taxon>
        <taxon>Bacillati</taxon>
        <taxon>Bacillota</taxon>
        <taxon>Bacilli</taxon>
        <taxon>Bacillales</taxon>
        <taxon>Paenibacillaceae</taxon>
        <taxon>Paenibacillus</taxon>
    </lineage>
</organism>
<evidence type="ECO:0000313" key="2">
    <source>
        <dbReference type="Proteomes" id="UP001589776"/>
    </source>
</evidence>
<keyword evidence="2" id="KW-1185">Reference proteome</keyword>
<accession>A0ABV6DGB1</accession>
<protein>
    <submittedName>
        <fullName evidence="1">Uncharacterized protein</fullName>
    </submittedName>
</protein>
<comment type="caution">
    <text evidence="1">The sequence shown here is derived from an EMBL/GenBank/DDBJ whole genome shotgun (WGS) entry which is preliminary data.</text>
</comment>
<evidence type="ECO:0000313" key="1">
    <source>
        <dbReference type="EMBL" id="MFC0211637.1"/>
    </source>
</evidence>
<name>A0ABV6DGB1_9BACL</name>
<sequence length="52" mass="6063">MNEGEQMVLEQNSFIKFNLPDEEPARYRRPFLEPGESCRPICLVGSGYDERN</sequence>